<evidence type="ECO:0000256" key="11">
    <source>
        <dbReference type="ARBA" id="ARBA00023136"/>
    </source>
</evidence>
<evidence type="ECO:0000256" key="8">
    <source>
        <dbReference type="ARBA" id="ARBA00022982"/>
    </source>
</evidence>
<evidence type="ECO:0000256" key="2">
    <source>
        <dbReference type="ARBA" id="ARBA00004651"/>
    </source>
</evidence>
<evidence type="ECO:0000256" key="4">
    <source>
        <dbReference type="ARBA" id="ARBA00022475"/>
    </source>
</evidence>
<dbReference type="InterPro" id="IPR052168">
    <property type="entry name" value="Cytochrome_b561_oxidase"/>
</dbReference>
<dbReference type="PANTHER" id="PTHR30529:SF1">
    <property type="entry name" value="CYTOCHROME B561 HOMOLOG 2"/>
    <property type="match status" value="1"/>
</dbReference>
<keyword evidence="7" id="KW-0479">Metal-binding</keyword>
<comment type="similarity">
    <text evidence="12">Belongs to the cytochrome b561 family.</text>
</comment>
<dbReference type="Pfam" id="PF01292">
    <property type="entry name" value="Ni_hydr_CYTB"/>
    <property type="match status" value="1"/>
</dbReference>
<evidence type="ECO:0000259" key="14">
    <source>
        <dbReference type="Pfam" id="PF01292"/>
    </source>
</evidence>
<dbReference type="Proteomes" id="UP000197361">
    <property type="component" value="Unassembled WGS sequence"/>
</dbReference>
<dbReference type="InterPro" id="IPR016174">
    <property type="entry name" value="Di-haem_cyt_TM"/>
</dbReference>
<sequence length="187" mass="20614">MTAMATLAETTGTAGPRYTKVAIWLHWLISLAVIANIGLAMLTEGLPRETQRTAMDVHKALGITVLALTVIRIAWRLGHRPPPLPATIRTWQRFLGKVTHFLFYALLILLPLSGWVWMSAAGRPIDFFGLFAIPVIVAPNEGLADVMHDRHEVLGLTMLALAAIHILAAVKHQFVDRTGLIGRMNPF</sequence>
<evidence type="ECO:0000313" key="16">
    <source>
        <dbReference type="Proteomes" id="UP000197361"/>
    </source>
</evidence>
<dbReference type="PANTHER" id="PTHR30529">
    <property type="entry name" value="CYTOCHROME B561"/>
    <property type="match status" value="1"/>
</dbReference>
<evidence type="ECO:0000256" key="6">
    <source>
        <dbReference type="ARBA" id="ARBA00022692"/>
    </source>
</evidence>
<dbReference type="EMBL" id="NISK01000001">
    <property type="protein sequence ID" value="OWQ98739.1"/>
    <property type="molecule type" value="Genomic_DNA"/>
</dbReference>
<dbReference type="Gene3D" id="1.20.950.20">
    <property type="entry name" value="Transmembrane di-heme cytochromes, Chain C"/>
    <property type="match status" value="1"/>
</dbReference>
<keyword evidence="4" id="KW-1003">Cell membrane</keyword>
<keyword evidence="16" id="KW-1185">Reference proteome</keyword>
<comment type="caution">
    <text evidence="15">The sequence shown here is derived from an EMBL/GenBank/DDBJ whole genome shotgun (WGS) entry which is preliminary data.</text>
</comment>
<evidence type="ECO:0000256" key="7">
    <source>
        <dbReference type="ARBA" id="ARBA00022723"/>
    </source>
</evidence>
<keyword evidence="11 13" id="KW-0472">Membrane</keyword>
<feature type="transmembrane region" description="Helical" evidence="13">
    <location>
        <begin position="98"/>
        <end position="118"/>
    </location>
</feature>
<dbReference type="GO" id="GO:0020037">
    <property type="term" value="F:heme binding"/>
    <property type="evidence" value="ECO:0007669"/>
    <property type="project" value="TreeGrafter"/>
</dbReference>
<protein>
    <submittedName>
        <fullName evidence="15">Cytochrome B</fullName>
    </submittedName>
</protein>
<reference evidence="15 16" key="1">
    <citation type="journal article" date="2010" name="Int. J. Syst. Evol. Microbiol.">
        <title>Sphingopyxis bauzanensis sp. nov., a psychrophilic bacterium isolated from soil.</title>
        <authorList>
            <person name="Zhang D.C."/>
            <person name="Liu H.C."/>
            <person name="Xin Y.H."/>
            <person name="Zhou Y.G."/>
            <person name="Schinner F."/>
            <person name="Margesin R."/>
        </authorList>
    </citation>
    <scope>NUCLEOTIDE SEQUENCE [LARGE SCALE GENOMIC DNA]</scope>
    <source>
        <strain evidence="15 16">DSM 22271</strain>
    </source>
</reference>
<comment type="cofactor">
    <cofactor evidence="1">
        <name>heme b</name>
        <dbReference type="ChEBI" id="CHEBI:60344"/>
    </cofactor>
</comment>
<feature type="transmembrane region" description="Helical" evidence="13">
    <location>
        <begin position="60"/>
        <end position="77"/>
    </location>
</feature>
<name>A0A246JZP5_9SPHN</name>
<keyword evidence="8" id="KW-0249">Electron transport</keyword>
<comment type="subcellular location">
    <subcellularLocation>
        <location evidence="2">Cell membrane</location>
        <topology evidence="2">Multi-pass membrane protein</topology>
    </subcellularLocation>
</comment>
<dbReference type="GO" id="GO:0046872">
    <property type="term" value="F:metal ion binding"/>
    <property type="evidence" value="ECO:0007669"/>
    <property type="project" value="UniProtKB-KW"/>
</dbReference>
<dbReference type="OrthoDB" id="1247465at2"/>
<keyword evidence="5" id="KW-0349">Heme</keyword>
<dbReference type="AlphaFoldDB" id="A0A246JZP5"/>
<organism evidence="15 16">
    <name type="scientific">Sphingopyxis bauzanensis</name>
    <dbReference type="NCBI Taxonomy" id="651663"/>
    <lineage>
        <taxon>Bacteria</taxon>
        <taxon>Pseudomonadati</taxon>
        <taxon>Pseudomonadota</taxon>
        <taxon>Alphaproteobacteria</taxon>
        <taxon>Sphingomonadales</taxon>
        <taxon>Sphingomonadaceae</taxon>
        <taxon>Sphingopyxis</taxon>
    </lineage>
</organism>
<feature type="transmembrane region" description="Helical" evidence="13">
    <location>
        <begin position="21"/>
        <end position="40"/>
    </location>
</feature>
<evidence type="ECO:0000256" key="1">
    <source>
        <dbReference type="ARBA" id="ARBA00001970"/>
    </source>
</evidence>
<keyword evidence="10" id="KW-0408">Iron</keyword>
<evidence type="ECO:0000256" key="12">
    <source>
        <dbReference type="ARBA" id="ARBA00037975"/>
    </source>
</evidence>
<accession>A0A246JZP5</accession>
<dbReference type="GO" id="GO:0022904">
    <property type="term" value="P:respiratory electron transport chain"/>
    <property type="evidence" value="ECO:0007669"/>
    <property type="project" value="InterPro"/>
</dbReference>
<feature type="transmembrane region" description="Helical" evidence="13">
    <location>
        <begin position="153"/>
        <end position="170"/>
    </location>
</feature>
<evidence type="ECO:0000256" key="13">
    <source>
        <dbReference type="SAM" id="Phobius"/>
    </source>
</evidence>
<gene>
    <name evidence="15" type="ORF">CDQ92_00530</name>
</gene>
<evidence type="ECO:0000256" key="3">
    <source>
        <dbReference type="ARBA" id="ARBA00022448"/>
    </source>
</evidence>
<dbReference type="SUPFAM" id="SSF81342">
    <property type="entry name" value="Transmembrane di-heme cytochromes"/>
    <property type="match status" value="1"/>
</dbReference>
<dbReference type="GO" id="GO:0009055">
    <property type="term" value="F:electron transfer activity"/>
    <property type="evidence" value="ECO:0007669"/>
    <property type="project" value="InterPro"/>
</dbReference>
<evidence type="ECO:0000256" key="9">
    <source>
        <dbReference type="ARBA" id="ARBA00022989"/>
    </source>
</evidence>
<keyword evidence="3" id="KW-0813">Transport</keyword>
<keyword evidence="9 13" id="KW-1133">Transmembrane helix</keyword>
<dbReference type="GO" id="GO:0005886">
    <property type="term" value="C:plasma membrane"/>
    <property type="evidence" value="ECO:0007669"/>
    <property type="project" value="UniProtKB-SubCell"/>
</dbReference>
<feature type="domain" description="Cytochrome b561 bacterial/Ni-hydrogenase" evidence="14">
    <location>
        <begin position="17"/>
        <end position="184"/>
    </location>
</feature>
<evidence type="ECO:0000313" key="15">
    <source>
        <dbReference type="EMBL" id="OWQ98739.1"/>
    </source>
</evidence>
<evidence type="ECO:0000256" key="10">
    <source>
        <dbReference type="ARBA" id="ARBA00023004"/>
    </source>
</evidence>
<dbReference type="InterPro" id="IPR011577">
    <property type="entry name" value="Cyt_b561_bac/Ni-Hgenase"/>
</dbReference>
<dbReference type="RefSeq" id="WP_088439131.1">
    <property type="nucleotide sequence ID" value="NZ_BMMC01000026.1"/>
</dbReference>
<evidence type="ECO:0000256" key="5">
    <source>
        <dbReference type="ARBA" id="ARBA00022617"/>
    </source>
</evidence>
<keyword evidence="6 13" id="KW-0812">Transmembrane</keyword>
<proteinExistence type="inferred from homology"/>